<keyword evidence="1" id="KW-0812">Transmembrane</keyword>
<evidence type="ECO:0000313" key="3">
    <source>
        <dbReference type="Proteomes" id="UP000316999"/>
    </source>
</evidence>
<evidence type="ECO:0000313" key="2">
    <source>
        <dbReference type="EMBL" id="QDH46788.1"/>
    </source>
</evidence>
<organism evidence="2 3">
    <name type="scientific">Aeromonas phage LAh_8</name>
    <dbReference type="NCBI Taxonomy" id="2591032"/>
    <lineage>
        <taxon>Viruses</taxon>
        <taxon>Duplodnaviria</taxon>
        <taxon>Heunggongvirae</taxon>
        <taxon>Uroviricota</taxon>
        <taxon>Caudoviricetes</taxon>
        <taxon>Grimontviridae</taxon>
        <taxon>Lahexavirus</taxon>
        <taxon>Lahexavirus LAh8</taxon>
    </lineage>
</organism>
<dbReference type="EMBL" id="MK838114">
    <property type="protein sequence ID" value="QDH46788.1"/>
    <property type="molecule type" value="Genomic_DNA"/>
</dbReference>
<gene>
    <name evidence="2" type="ORF">LAh8_42</name>
</gene>
<keyword evidence="1" id="KW-1133">Transmembrane helix</keyword>
<feature type="transmembrane region" description="Helical" evidence="1">
    <location>
        <begin position="60"/>
        <end position="80"/>
    </location>
</feature>
<protein>
    <submittedName>
        <fullName evidence="2">Uncharacterized protein</fullName>
    </submittedName>
</protein>
<reference evidence="2 3" key="1">
    <citation type="submission" date="2019-04" db="EMBL/GenBank/DDBJ databases">
        <title>Novel bacteriophages capable of disrupting biofilms from clinical strains of Aeromonas hydrophila with intrinsic antibiotic resistance.</title>
        <authorList>
            <person name="Kabwe M."/>
            <person name="Brown T.L."/>
            <person name="Speirs L."/>
            <person name="Ku H."/>
            <person name="Leach M."/>
            <person name="Chan H.T."/>
            <person name="Petrovski S."/>
            <person name="Lock P."/>
            <person name="Tucci J."/>
        </authorList>
    </citation>
    <scope>NUCLEOTIDE SEQUENCE [LARGE SCALE GENOMIC DNA]</scope>
</reference>
<keyword evidence="1" id="KW-0472">Membrane</keyword>
<feature type="transmembrane region" description="Helical" evidence="1">
    <location>
        <begin position="6"/>
        <end position="27"/>
    </location>
</feature>
<evidence type="ECO:0000256" key="1">
    <source>
        <dbReference type="SAM" id="Phobius"/>
    </source>
</evidence>
<keyword evidence="3" id="KW-1185">Reference proteome</keyword>
<sequence length="136" mass="14890">MFDIIGYWVAATVFCVPPFLLLGMILLTTANTQVRKESGGKFNIPLYNKLRDSVNDIDNVWISVSIASFPSAILLLTFGIDGYQRCSLVGWISKASEAFSGFFGGLGMVVVALIAVKMLAKLYAKFIILSEKVKTL</sequence>
<proteinExistence type="predicted"/>
<accession>A0A514A0H4</accession>
<dbReference type="Proteomes" id="UP000316999">
    <property type="component" value="Segment"/>
</dbReference>
<feature type="transmembrane region" description="Helical" evidence="1">
    <location>
        <begin position="100"/>
        <end position="120"/>
    </location>
</feature>
<name>A0A514A0H4_9CAUD</name>